<name>A0AAN7KCZ0_TRANT</name>
<gene>
    <name evidence="2" type="ORF">SAY86_025964</name>
</gene>
<dbReference type="Proteomes" id="UP001346149">
    <property type="component" value="Unassembled WGS sequence"/>
</dbReference>
<keyword evidence="3" id="KW-1185">Reference proteome</keyword>
<dbReference type="AlphaFoldDB" id="A0AAN7KCZ0"/>
<dbReference type="PANTHER" id="PTHR31197:SF5">
    <property type="entry name" value="OS01G0612600 PROTEIN"/>
    <property type="match status" value="1"/>
</dbReference>
<protein>
    <submittedName>
        <fullName evidence="2">Uncharacterized protein</fullName>
    </submittedName>
</protein>
<evidence type="ECO:0000313" key="3">
    <source>
        <dbReference type="Proteomes" id="UP001346149"/>
    </source>
</evidence>
<proteinExistence type="predicted"/>
<dbReference type="InterPro" id="IPR012866">
    <property type="entry name" value="DUF1644"/>
</dbReference>
<feature type="region of interest" description="Disordered" evidence="1">
    <location>
        <begin position="1"/>
        <end position="29"/>
    </location>
</feature>
<comment type="caution">
    <text evidence="2">The sequence shown here is derived from an EMBL/GenBank/DDBJ whole genome shotgun (WGS) entry which is preliminary data.</text>
</comment>
<sequence>MSKDSRERSVSSDRCRASPFRCSSSKSKCPSSKIYSETEANIKEWEGARCPVCIEHPHNAVLLMCTSHDKGCRPYMCDTSYRHSNCLDQFRKSFSANPSTIPSTPEQDQNTFDDEDPSSGTPQEPQLGFETSPQQEPNPSANSILSPETPGQHHNASASVGLPTELTITGLHIDYQDGPASVPCENPAEPKLLCPLCRGQIKEWVVVEGARRFMNAKLRSCASETCEYMGTYTDLRKHARLEHPLVRPTKADPERQRNWRRLERQRDFGDLLSTLQSSFTEEHSEDGLLPMDERGWLTVFFLIRVFRPESSSRSSSSSGITRARAQLRFRRRLWGEGYDGERVSFSSEDDNESSGDEAGTWGRQRQTRRRTNPDEQL</sequence>
<feature type="region of interest" description="Disordered" evidence="1">
    <location>
        <begin position="341"/>
        <end position="377"/>
    </location>
</feature>
<feature type="compositionally biased region" description="Basic and acidic residues" evidence="1">
    <location>
        <begin position="1"/>
        <end position="16"/>
    </location>
</feature>
<accession>A0AAN7KCZ0</accession>
<evidence type="ECO:0000256" key="1">
    <source>
        <dbReference type="SAM" id="MobiDB-lite"/>
    </source>
</evidence>
<dbReference type="PANTHER" id="PTHR31197">
    <property type="entry name" value="OS01G0612600 PROTEIN"/>
    <property type="match status" value="1"/>
</dbReference>
<evidence type="ECO:0000313" key="2">
    <source>
        <dbReference type="EMBL" id="KAK4764874.1"/>
    </source>
</evidence>
<feature type="compositionally biased region" description="Polar residues" evidence="1">
    <location>
        <begin position="118"/>
        <end position="146"/>
    </location>
</feature>
<feature type="region of interest" description="Disordered" evidence="1">
    <location>
        <begin position="97"/>
        <end position="158"/>
    </location>
</feature>
<dbReference type="EMBL" id="JAXQNO010000023">
    <property type="protein sequence ID" value="KAK4764874.1"/>
    <property type="molecule type" value="Genomic_DNA"/>
</dbReference>
<reference evidence="2 3" key="1">
    <citation type="journal article" date="2023" name="Hortic Res">
        <title>Pangenome of water caltrop reveals structural variations and asymmetric subgenome divergence after allopolyploidization.</title>
        <authorList>
            <person name="Zhang X."/>
            <person name="Chen Y."/>
            <person name="Wang L."/>
            <person name="Yuan Y."/>
            <person name="Fang M."/>
            <person name="Shi L."/>
            <person name="Lu R."/>
            <person name="Comes H.P."/>
            <person name="Ma Y."/>
            <person name="Chen Y."/>
            <person name="Huang G."/>
            <person name="Zhou Y."/>
            <person name="Zheng Z."/>
            <person name="Qiu Y."/>
        </authorList>
    </citation>
    <scope>NUCLEOTIDE SEQUENCE [LARGE SCALE GENOMIC DNA]</scope>
    <source>
        <strain evidence="2">F231</strain>
    </source>
</reference>
<feature type="compositionally biased region" description="Polar residues" evidence="1">
    <location>
        <begin position="97"/>
        <end position="110"/>
    </location>
</feature>
<dbReference type="Pfam" id="PF07800">
    <property type="entry name" value="DUF1644"/>
    <property type="match status" value="1"/>
</dbReference>
<organism evidence="2 3">
    <name type="scientific">Trapa natans</name>
    <name type="common">Water chestnut</name>
    <dbReference type="NCBI Taxonomy" id="22666"/>
    <lineage>
        <taxon>Eukaryota</taxon>
        <taxon>Viridiplantae</taxon>
        <taxon>Streptophyta</taxon>
        <taxon>Embryophyta</taxon>
        <taxon>Tracheophyta</taxon>
        <taxon>Spermatophyta</taxon>
        <taxon>Magnoliopsida</taxon>
        <taxon>eudicotyledons</taxon>
        <taxon>Gunneridae</taxon>
        <taxon>Pentapetalae</taxon>
        <taxon>rosids</taxon>
        <taxon>malvids</taxon>
        <taxon>Myrtales</taxon>
        <taxon>Lythraceae</taxon>
        <taxon>Trapa</taxon>
    </lineage>
</organism>